<feature type="chain" id="PRO_5018072701" evidence="1">
    <location>
        <begin position="25"/>
        <end position="182"/>
    </location>
</feature>
<organism evidence="2 3">
    <name type="scientific">Pyrenophora seminiperda CCB06</name>
    <dbReference type="NCBI Taxonomy" id="1302712"/>
    <lineage>
        <taxon>Eukaryota</taxon>
        <taxon>Fungi</taxon>
        <taxon>Dikarya</taxon>
        <taxon>Ascomycota</taxon>
        <taxon>Pezizomycotina</taxon>
        <taxon>Dothideomycetes</taxon>
        <taxon>Pleosporomycetidae</taxon>
        <taxon>Pleosporales</taxon>
        <taxon>Pleosporineae</taxon>
        <taxon>Pleosporaceae</taxon>
        <taxon>Pyrenophora</taxon>
    </lineage>
</organism>
<sequence length="182" mass="19092">MVSFSPLSLAAITAILSLTTTALPAVPVPPTGVIHRITAGSTTANAGLHFEPENVVAQPGDVIEFHFLPKAHTVTQSSFSKPCEPLGGPTAIFSGFNFNTTAGEAPNVFSFTVNDTKPIWYYCSQTANNHCQKGMSGVINQDFSSENTLARYKEMAVGTVTGQPSADPLASNGGLILPNLPL</sequence>
<protein>
    <submittedName>
        <fullName evidence="2">Extracellular serine-rich</fullName>
    </submittedName>
</protein>
<dbReference type="Gene3D" id="2.60.40.420">
    <property type="entry name" value="Cupredoxins - blue copper proteins"/>
    <property type="match status" value="1"/>
</dbReference>
<reference evidence="2 3" key="1">
    <citation type="journal article" date="2014" name="PLoS ONE">
        <title>De novo Genome Assembly of the Fungal Plant Pathogen Pyrenophora semeniperda.</title>
        <authorList>
            <person name="Soliai M.M."/>
            <person name="Meyer S.E."/>
            <person name="Udall J.A."/>
            <person name="Elzinga D.E."/>
            <person name="Hermansen R.A."/>
            <person name="Bodily P.M."/>
            <person name="Hart A.A."/>
            <person name="Coleman C.E."/>
        </authorList>
    </citation>
    <scope>NUCLEOTIDE SEQUENCE [LARGE SCALE GENOMIC DNA]</scope>
    <source>
        <strain evidence="2 3">CCB06</strain>
        <tissue evidence="2">Mycelium</tissue>
    </source>
</reference>
<dbReference type="Proteomes" id="UP000265663">
    <property type="component" value="Unassembled WGS sequence"/>
</dbReference>
<dbReference type="PANTHER" id="PTHR34883:SF15">
    <property type="entry name" value="EXTRACELLULAR SERINE-RICH PROTEIN"/>
    <property type="match status" value="1"/>
</dbReference>
<dbReference type="InterPro" id="IPR008972">
    <property type="entry name" value="Cupredoxin"/>
</dbReference>
<dbReference type="CDD" id="cd00920">
    <property type="entry name" value="Cupredoxin"/>
    <property type="match status" value="1"/>
</dbReference>
<dbReference type="InterPro" id="IPR052953">
    <property type="entry name" value="Ser-rich/MCO-related"/>
</dbReference>
<accession>A0A3M7M7T0</accession>
<evidence type="ECO:0000313" key="3">
    <source>
        <dbReference type="Proteomes" id="UP000265663"/>
    </source>
</evidence>
<gene>
    <name evidence="2" type="ORF">GMOD_00000648</name>
</gene>
<name>A0A3M7M7T0_9PLEO</name>
<dbReference type="EMBL" id="KE747824">
    <property type="protein sequence ID" value="RMZ70542.1"/>
    <property type="molecule type" value="Genomic_DNA"/>
</dbReference>
<evidence type="ECO:0000313" key="2">
    <source>
        <dbReference type="EMBL" id="RMZ70542.1"/>
    </source>
</evidence>
<dbReference type="OrthoDB" id="5415867at2759"/>
<feature type="signal peptide" evidence="1">
    <location>
        <begin position="1"/>
        <end position="24"/>
    </location>
</feature>
<evidence type="ECO:0000256" key="1">
    <source>
        <dbReference type="SAM" id="SignalP"/>
    </source>
</evidence>
<dbReference type="PANTHER" id="PTHR34883">
    <property type="entry name" value="SERINE-RICH PROTEIN, PUTATIVE-RELATED-RELATED"/>
    <property type="match status" value="1"/>
</dbReference>
<dbReference type="SUPFAM" id="SSF49503">
    <property type="entry name" value="Cupredoxins"/>
    <property type="match status" value="1"/>
</dbReference>
<keyword evidence="1" id="KW-0732">Signal</keyword>
<keyword evidence="3" id="KW-1185">Reference proteome</keyword>
<dbReference type="AlphaFoldDB" id="A0A3M7M7T0"/>
<proteinExistence type="predicted"/>